<dbReference type="RefSeq" id="WP_202974800.1">
    <property type="nucleotide sequence ID" value="NZ_CP051667.1"/>
</dbReference>
<evidence type="ECO:0000313" key="1">
    <source>
        <dbReference type="EMBL" id="MDK4306976.1"/>
    </source>
</evidence>
<evidence type="ECO:0000313" key="2">
    <source>
        <dbReference type="Proteomes" id="UP001224412"/>
    </source>
</evidence>
<proteinExistence type="predicted"/>
<protein>
    <submittedName>
        <fullName evidence="1">Uncharacterized protein</fullName>
    </submittedName>
</protein>
<dbReference type="AlphaFoldDB" id="A0AAP4BPQ4"/>
<organism evidence="1 2">
    <name type="scientific">Corynebacterium pseudodiphtheriticum</name>
    <dbReference type="NCBI Taxonomy" id="37637"/>
    <lineage>
        <taxon>Bacteria</taxon>
        <taxon>Bacillati</taxon>
        <taxon>Actinomycetota</taxon>
        <taxon>Actinomycetes</taxon>
        <taxon>Mycobacteriales</taxon>
        <taxon>Corynebacteriaceae</taxon>
        <taxon>Corynebacterium</taxon>
    </lineage>
</organism>
<dbReference type="EMBL" id="JASNVH010000007">
    <property type="protein sequence ID" value="MDK4306976.1"/>
    <property type="molecule type" value="Genomic_DNA"/>
</dbReference>
<comment type="caution">
    <text evidence="1">The sequence shown here is derived from an EMBL/GenBank/DDBJ whole genome shotgun (WGS) entry which is preliminary data.</text>
</comment>
<dbReference type="Proteomes" id="UP001224412">
    <property type="component" value="Unassembled WGS sequence"/>
</dbReference>
<sequence length="63" mass="6361">MTKQSFAKGAAKTIPVVGAVIPGGLTFATFPPMAKRLQKHLAGLALAKPCGVPNTTDTGITPA</sequence>
<accession>A0AAP4BPQ4</accession>
<gene>
    <name evidence="1" type="ORF">QPX42_05370</name>
</gene>
<name>A0AAP4BPQ4_9CORY</name>
<reference evidence="1" key="1">
    <citation type="submission" date="2023-05" db="EMBL/GenBank/DDBJ databases">
        <title>Metabolic capabilities are highly conserved among human nasal-associated Corynebacterium species in pangenomic analyses.</title>
        <authorList>
            <person name="Tran T.H."/>
            <person name="Roberts A.Q."/>
            <person name="Escapa I.F."/>
            <person name="Gao W."/>
            <person name="Conlan S."/>
            <person name="Kong H."/>
            <person name="Segre J.A."/>
            <person name="Kelly M.S."/>
            <person name="Lemon K.P."/>
        </authorList>
    </citation>
    <scope>NUCLEOTIDE SEQUENCE</scope>
    <source>
        <strain evidence="1">KPL2773</strain>
    </source>
</reference>